<dbReference type="OrthoDB" id="1926212at2759"/>
<comment type="caution">
    <text evidence="1">The sequence shown here is derived from an EMBL/GenBank/DDBJ whole genome shotgun (WGS) entry which is preliminary data.</text>
</comment>
<sequence length="357" mass="41171">MRASPEFLKAHYLREYVRYLHSHLDKPIQDLKLDQDLSEEFRDHWAKLLPFKFRNAYKEQPGLQPDIKDVVLSQIKQYPSNIQNLICKADKIGMLTQVNTDGYTPNRKLNMAMGLASIHISQILEARWKGLRQNKQMDPSFLWREISDVPVYSLQEICIVNKRQINQIGFLVATQVPSSRRDNKDEDRLDGSMLVLTRDLNHKVLFSMNVMNRHERTMAYHAELDWVFNQLQEEIKRTGVTKVTDVDSVLNIILTLAYYFYNMMPLSRGSSAVAYSVALGVIMSIGRQVTGKMPNGKLLEMEAMLSGAPDVFILMSKQWMNIKRLNIPTSLLPKVYEAFPTTRSLIEVLNVNTDSCQ</sequence>
<evidence type="ECO:0000313" key="2">
    <source>
        <dbReference type="Proteomes" id="UP000242188"/>
    </source>
</evidence>
<dbReference type="PANTHER" id="PTHR44523">
    <property type="entry name" value="TETRATRICOPEPTIDE REPEAT PROTEIN 13"/>
    <property type="match status" value="1"/>
</dbReference>
<reference evidence="1 2" key="1">
    <citation type="journal article" date="2017" name="Nat. Ecol. Evol.">
        <title>Scallop genome provides insights into evolution of bilaterian karyotype and development.</title>
        <authorList>
            <person name="Wang S."/>
            <person name="Zhang J."/>
            <person name="Jiao W."/>
            <person name="Li J."/>
            <person name="Xun X."/>
            <person name="Sun Y."/>
            <person name="Guo X."/>
            <person name="Huan P."/>
            <person name="Dong B."/>
            <person name="Zhang L."/>
            <person name="Hu X."/>
            <person name="Sun X."/>
            <person name="Wang J."/>
            <person name="Zhao C."/>
            <person name="Wang Y."/>
            <person name="Wang D."/>
            <person name="Huang X."/>
            <person name="Wang R."/>
            <person name="Lv J."/>
            <person name="Li Y."/>
            <person name="Zhang Z."/>
            <person name="Liu B."/>
            <person name="Lu W."/>
            <person name="Hui Y."/>
            <person name="Liang J."/>
            <person name="Zhou Z."/>
            <person name="Hou R."/>
            <person name="Li X."/>
            <person name="Liu Y."/>
            <person name="Li H."/>
            <person name="Ning X."/>
            <person name="Lin Y."/>
            <person name="Zhao L."/>
            <person name="Xing Q."/>
            <person name="Dou J."/>
            <person name="Li Y."/>
            <person name="Mao J."/>
            <person name="Guo H."/>
            <person name="Dou H."/>
            <person name="Li T."/>
            <person name="Mu C."/>
            <person name="Jiang W."/>
            <person name="Fu Q."/>
            <person name="Fu X."/>
            <person name="Miao Y."/>
            <person name="Liu J."/>
            <person name="Yu Q."/>
            <person name="Li R."/>
            <person name="Liao H."/>
            <person name="Li X."/>
            <person name="Kong Y."/>
            <person name="Jiang Z."/>
            <person name="Chourrout D."/>
            <person name="Li R."/>
            <person name="Bao Z."/>
        </authorList>
    </citation>
    <scope>NUCLEOTIDE SEQUENCE [LARGE SCALE GENOMIC DNA]</scope>
    <source>
        <strain evidence="1 2">PY_sf001</strain>
    </source>
</reference>
<dbReference type="AlphaFoldDB" id="A0A210PQA3"/>
<dbReference type="STRING" id="6573.A0A210PQA3"/>
<gene>
    <name evidence="1" type="ORF">KP79_PYT09948</name>
</gene>
<proteinExistence type="predicted"/>
<name>A0A210PQA3_MIZYE</name>
<accession>A0A210PQA3</accession>
<organism evidence="1 2">
    <name type="scientific">Mizuhopecten yessoensis</name>
    <name type="common">Japanese scallop</name>
    <name type="synonym">Patinopecten yessoensis</name>
    <dbReference type="NCBI Taxonomy" id="6573"/>
    <lineage>
        <taxon>Eukaryota</taxon>
        <taxon>Metazoa</taxon>
        <taxon>Spiralia</taxon>
        <taxon>Lophotrochozoa</taxon>
        <taxon>Mollusca</taxon>
        <taxon>Bivalvia</taxon>
        <taxon>Autobranchia</taxon>
        <taxon>Pteriomorphia</taxon>
        <taxon>Pectinida</taxon>
        <taxon>Pectinoidea</taxon>
        <taxon>Pectinidae</taxon>
        <taxon>Mizuhopecten</taxon>
    </lineage>
</organism>
<evidence type="ECO:0000313" key="1">
    <source>
        <dbReference type="EMBL" id="OWF38626.1"/>
    </source>
</evidence>
<dbReference type="PANTHER" id="PTHR44523:SF1">
    <property type="entry name" value="TETRATRICOPEPTIDE REPEAT PROTEIN 13"/>
    <property type="match status" value="1"/>
</dbReference>
<dbReference type="Proteomes" id="UP000242188">
    <property type="component" value="Unassembled WGS sequence"/>
</dbReference>
<dbReference type="EMBL" id="NEDP02005560">
    <property type="protein sequence ID" value="OWF38626.1"/>
    <property type="molecule type" value="Genomic_DNA"/>
</dbReference>
<keyword evidence="2" id="KW-1185">Reference proteome</keyword>
<protein>
    <submittedName>
        <fullName evidence="1">Tetratricopeptide repeat protein 13</fullName>
    </submittedName>
</protein>